<dbReference type="GO" id="GO:0003727">
    <property type="term" value="F:single-stranded RNA binding"/>
    <property type="evidence" value="ECO:0007669"/>
    <property type="project" value="TreeGrafter"/>
</dbReference>
<dbReference type="GO" id="GO:0071044">
    <property type="term" value="P:histone mRNA catabolic process"/>
    <property type="evidence" value="ECO:0007669"/>
    <property type="project" value="TreeGrafter"/>
</dbReference>
<keyword evidence="2" id="KW-1185">Reference proteome</keyword>
<dbReference type="GO" id="GO:0005730">
    <property type="term" value="C:nucleolus"/>
    <property type="evidence" value="ECO:0007669"/>
    <property type="project" value="TreeGrafter"/>
</dbReference>
<dbReference type="GO" id="GO:0071037">
    <property type="term" value="P:nuclear polyadenylation-dependent snRNA catabolic process"/>
    <property type="evidence" value="ECO:0007669"/>
    <property type="project" value="TreeGrafter"/>
</dbReference>
<dbReference type="OrthoDB" id="2250022at2759"/>
<dbReference type="GO" id="GO:0071036">
    <property type="term" value="P:nuclear polyadenylation-dependent snoRNA catabolic process"/>
    <property type="evidence" value="ECO:0007669"/>
    <property type="project" value="TreeGrafter"/>
</dbReference>
<dbReference type="GO" id="GO:0071051">
    <property type="term" value="P:poly(A)-dependent snoRNA 3'-end processing"/>
    <property type="evidence" value="ECO:0007669"/>
    <property type="project" value="TreeGrafter"/>
</dbReference>
<comment type="caution">
    <text evidence="1">The sequence shown here is derived from an EMBL/GenBank/DDBJ whole genome shotgun (WGS) entry which is preliminary data.</text>
</comment>
<protein>
    <submittedName>
        <fullName evidence="1">Exosome component 10</fullName>
    </submittedName>
</protein>
<dbReference type="GO" id="GO:0071038">
    <property type="term" value="P:TRAMP-dependent tRNA surveillance pathway"/>
    <property type="evidence" value="ECO:0007669"/>
    <property type="project" value="TreeGrafter"/>
</dbReference>
<evidence type="ECO:0000313" key="1">
    <source>
        <dbReference type="EMBL" id="MPC56127.1"/>
    </source>
</evidence>
<dbReference type="Gene3D" id="3.30.420.10">
    <property type="entry name" value="Ribonuclease H-like superfamily/Ribonuclease H"/>
    <property type="match status" value="1"/>
</dbReference>
<dbReference type="GO" id="GO:0000467">
    <property type="term" value="P:exonucleolytic trimming to generate mature 3'-end of 5.8S rRNA from tricistronic rRNA transcript (SSU-rRNA, 5.8S rRNA, LSU-rRNA)"/>
    <property type="evidence" value="ECO:0007669"/>
    <property type="project" value="InterPro"/>
</dbReference>
<name>A0A5B7GFQ7_PORTR</name>
<dbReference type="EMBL" id="VSRR010013717">
    <property type="protein sequence ID" value="MPC56127.1"/>
    <property type="molecule type" value="Genomic_DNA"/>
</dbReference>
<proteinExistence type="predicted"/>
<dbReference type="SUPFAM" id="SSF53098">
    <property type="entry name" value="Ribonuclease H-like"/>
    <property type="match status" value="1"/>
</dbReference>
<dbReference type="PANTHER" id="PTHR12124:SF47">
    <property type="entry name" value="EXOSOME COMPONENT 10"/>
    <property type="match status" value="1"/>
</dbReference>
<dbReference type="GO" id="GO:0000176">
    <property type="term" value="C:nuclear exosome (RNase complex)"/>
    <property type="evidence" value="ECO:0007669"/>
    <property type="project" value="TreeGrafter"/>
</dbReference>
<dbReference type="GO" id="GO:0071035">
    <property type="term" value="P:nuclear polyadenylation-dependent rRNA catabolic process"/>
    <property type="evidence" value="ECO:0007669"/>
    <property type="project" value="TreeGrafter"/>
</dbReference>
<evidence type="ECO:0000313" key="2">
    <source>
        <dbReference type="Proteomes" id="UP000324222"/>
    </source>
</evidence>
<dbReference type="PANTHER" id="PTHR12124">
    <property type="entry name" value="POLYMYOSITIS/SCLERODERMA AUTOANTIGEN-RELATED"/>
    <property type="match status" value="1"/>
</dbReference>
<gene>
    <name evidence="1" type="primary">Exosc10_0</name>
    <name evidence="1" type="ORF">E2C01_050080</name>
</gene>
<dbReference type="InterPro" id="IPR012337">
    <property type="entry name" value="RNaseH-like_sf"/>
</dbReference>
<dbReference type="GO" id="GO:0071040">
    <property type="term" value="P:nuclear polyadenylation-dependent antisense transcript catabolic process"/>
    <property type="evidence" value="ECO:0007669"/>
    <property type="project" value="TreeGrafter"/>
</dbReference>
<dbReference type="GO" id="GO:0071039">
    <property type="term" value="P:nuclear polyadenylation-dependent CUT catabolic process"/>
    <property type="evidence" value="ECO:0007669"/>
    <property type="project" value="TreeGrafter"/>
</dbReference>
<organism evidence="1 2">
    <name type="scientific">Portunus trituberculatus</name>
    <name type="common">Swimming crab</name>
    <name type="synonym">Neptunus trituberculatus</name>
    <dbReference type="NCBI Taxonomy" id="210409"/>
    <lineage>
        <taxon>Eukaryota</taxon>
        <taxon>Metazoa</taxon>
        <taxon>Ecdysozoa</taxon>
        <taxon>Arthropoda</taxon>
        <taxon>Crustacea</taxon>
        <taxon>Multicrustacea</taxon>
        <taxon>Malacostraca</taxon>
        <taxon>Eumalacostraca</taxon>
        <taxon>Eucarida</taxon>
        <taxon>Decapoda</taxon>
        <taxon>Pleocyemata</taxon>
        <taxon>Brachyura</taxon>
        <taxon>Eubrachyura</taxon>
        <taxon>Portunoidea</taxon>
        <taxon>Portunidae</taxon>
        <taxon>Portuninae</taxon>
        <taxon>Portunus</taxon>
    </lineage>
</organism>
<dbReference type="AlphaFoldDB" id="A0A5B7GFQ7"/>
<dbReference type="InterPro" id="IPR045092">
    <property type="entry name" value="Rrp6-like"/>
</dbReference>
<dbReference type="GO" id="GO:0000175">
    <property type="term" value="F:3'-5'-RNA exonuclease activity"/>
    <property type="evidence" value="ECO:0007669"/>
    <property type="project" value="InterPro"/>
</dbReference>
<dbReference type="Proteomes" id="UP000324222">
    <property type="component" value="Unassembled WGS sequence"/>
</dbReference>
<sequence length="208" mass="23227">MILKVGFYPTSQEELPGVSYFSVKTQNSDIDEASGLKKNANAELLDPVIKKVQGPSSLQIGGKNVVLLASRNVQKPQLFFSEKVQNSAKEPFIPILKEKPNSLKPLSILLCLDAYGRDYNHPYEYELQYWVPAASQLTPVEPQSPKALDETPLTMVNTEEELAAMVAKLKACSEFAVDLEVNMFYDLLHLHCSNYGYLFVCTCVIVFS</sequence>
<dbReference type="InterPro" id="IPR036397">
    <property type="entry name" value="RNaseH_sf"/>
</dbReference>
<reference evidence="1 2" key="1">
    <citation type="submission" date="2019-05" db="EMBL/GenBank/DDBJ databases">
        <title>Another draft genome of Portunus trituberculatus and its Hox gene families provides insights of decapod evolution.</title>
        <authorList>
            <person name="Jeong J.-H."/>
            <person name="Song I."/>
            <person name="Kim S."/>
            <person name="Choi T."/>
            <person name="Kim D."/>
            <person name="Ryu S."/>
            <person name="Kim W."/>
        </authorList>
    </citation>
    <scope>NUCLEOTIDE SEQUENCE [LARGE SCALE GENOMIC DNA]</scope>
    <source>
        <tissue evidence="1">Muscle</tissue>
    </source>
</reference>
<accession>A0A5B7GFQ7</accession>